<dbReference type="OrthoDB" id="2800589at2759"/>
<dbReference type="Pfam" id="PF03184">
    <property type="entry name" value="DDE_1"/>
    <property type="match status" value="1"/>
</dbReference>
<reference evidence="2 3" key="1">
    <citation type="journal article" date="2018" name="Nat. Ecol. Evol.">
        <title>Pezizomycetes genomes reveal the molecular basis of ectomycorrhizal truffle lifestyle.</title>
        <authorList>
            <person name="Murat C."/>
            <person name="Payen T."/>
            <person name="Noel B."/>
            <person name="Kuo A."/>
            <person name="Morin E."/>
            <person name="Chen J."/>
            <person name="Kohler A."/>
            <person name="Krizsan K."/>
            <person name="Balestrini R."/>
            <person name="Da Silva C."/>
            <person name="Montanini B."/>
            <person name="Hainaut M."/>
            <person name="Levati E."/>
            <person name="Barry K.W."/>
            <person name="Belfiori B."/>
            <person name="Cichocki N."/>
            <person name="Clum A."/>
            <person name="Dockter R.B."/>
            <person name="Fauchery L."/>
            <person name="Guy J."/>
            <person name="Iotti M."/>
            <person name="Le Tacon F."/>
            <person name="Lindquist E.A."/>
            <person name="Lipzen A."/>
            <person name="Malagnac F."/>
            <person name="Mello A."/>
            <person name="Molinier V."/>
            <person name="Miyauchi S."/>
            <person name="Poulain J."/>
            <person name="Riccioni C."/>
            <person name="Rubini A."/>
            <person name="Sitrit Y."/>
            <person name="Splivallo R."/>
            <person name="Traeger S."/>
            <person name="Wang M."/>
            <person name="Zifcakova L."/>
            <person name="Wipf D."/>
            <person name="Zambonelli A."/>
            <person name="Paolocci F."/>
            <person name="Nowrousian M."/>
            <person name="Ottonello S."/>
            <person name="Baldrian P."/>
            <person name="Spatafora J.W."/>
            <person name="Henrissat B."/>
            <person name="Nagy L.G."/>
            <person name="Aury J.M."/>
            <person name="Wincker P."/>
            <person name="Grigoriev I.V."/>
            <person name="Bonfante P."/>
            <person name="Martin F.M."/>
        </authorList>
    </citation>
    <scope>NUCLEOTIDE SEQUENCE [LARGE SCALE GENOMIC DNA]</scope>
    <source>
        <strain evidence="2 3">120613-1</strain>
    </source>
</reference>
<feature type="domain" description="DDE-1" evidence="1">
    <location>
        <begin position="1"/>
        <end position="61"/>
    </location>
</feature>
<evidence type="ECO:0000313" key="3">
    <source>
        <dbReference type="Proteomes" id="UP000276215"/>
    </source>
</evidence>
<evidence type="ECO:0000313" key="2">
    <source>
        <dbReference type="EMBL" id="RPA89660.1"/>
    </source>
</evidence>
<name>A0A3N4IZN0_9PEZI</name>
<dbReference type="EMBL" id="ML120562">
    <property type="protein sequence ID" value="RPA89660.1"/>
    <property type="molecule type" value="Genomic_DNA"/>
</dbReference>
<dbReference type="STRING" id="1336337.A0A3N4IZN0"/>
<sequence>MLLVDGHITHHQDDFIIKCHEHHIVPFEFLSHLTHVLQPLDTGVFCPWKHYYKQATHHALRSLDIEYTISSFFQDLDTIRKQTFQSHTIKNSFKNSSMFPVSYKNAIKKMR</sequence>
<dbReference type="InterPro" id="IPR004875">
    <property type="entry name" value="DDE_SF_endonuclease_dom"/>
</dbReference>
<protein>
    <recommendedName>
        <fullName evidence="1">DDE-1 domain-containing protein</fullName>
    </recommendedName>
</protein>
<keyword evidence="3" id="KW-1185">Reference proteome</keyword>
<feature type="non-terminal residue" evidence="2">
    <location>
        <position position="111"/>
    </location>
</feature>
<proteinExistence type="predicted"/>
<dbReference type="AlphaFoldDB" id="A0A3N4IZN0"/>
<evidence type="ECO:0000259" key="1">
    <source>
        <dbReference type="Pfam" id="PF03184"/>
    </source>
</evidence>
<accession>A0A3N4IZN0</accession>
<organism evidence="2 3">
    <name type="scientific">Choiromyces venosus 120613-1</name>
    <dbReference type="NCBI Taxonomy" id="1336337"/>
    <lineage>
        <taxon>Eukaryota</taxon>
        <taxon>Fungi</taxon>
        <taxon>Dikarya</taxon>
        <taxon>Ascomycota</taxon>
        <taxon>Pezizomycotina</taxon>
        <taxon>Pezizomycetes</taxon>
        <taxon>Pezizales</taxon>
        <taxon>Tuberaceae</taxon>
        <taxon>Choiromyces</taxon>
    </lineage>
</organism>
<gene>
    <name evidence="2" type="ORF">L873DRAFT_1629841</name>
</gene>
<dbReference type="Proteomes" id="UP000276215">
    <property type="component" value="Unassembled WGS sequence"/>
</dbReference>
<dbReference type="GO" id="GO:0003676">
    <property type="term" value="F:nucleic acid binding"/>
    <property type="evidence" value="ECO:0007669"/>
    <property type="project" value="InterPro"/>
</dbReference>